<dbReference type="KEGG" id="mrc:R6Y96_03360"/>
<reference evidence="1 2" key="1">
    <citation type="submission" date="2023-10" db="EMBL/GenBank/DDBJ databases">
        <title>The complete genome sequence of Methanoculleus receptaculi DSM 18860.</title>
        <authorList>
            <person name="Lai S.-J."/>
            <person name="You Y.-T."/>
            <person name="Chen S.-C."/>
        </authorList>
    </citation>
    <scope>NUCLEOTIDE SEQUENCE [LARGE SCALE GENOMIC DNA]</scope>
    <source>
        <strain evidence="1 2">DSM 18860</strain>
    </source>
</reference>
<gene>
    <name evidence="1" type="ORF">R6Y96_03360</name>
</gene>
<proteinExistence type="predicted"/>
<name>A0AAX4FWP0_9EURY</name>
<dbReference type="RefSeq" id="WP_318622110.1">
    <property type="nucleotide sequence ID" value="NZ_CP137642.1"/>
</dbReference>
<dbReference type="GeneID" id="85732163"/>
<organism evidence="1 2">
    <name type="scientific">Methanoculleus receptaculi</name>
    <dbReference type="NCBI Taxonomy" id="394967"/>
    <lineage>
        <taxon>Archaea</taxon>
        <taxon>Methanobacteriati</taxon>
        <taxon>Methanobacteriota</taxon>
        <taxon>Stenosarchaea group</taxon>
        <taxon>Methanomicrobia</taxon>
        <taxon>Methanomicrobiales</taxon>
        <taxon>Methanomicrobiaceae</taxon>
        <taxon>Methanoculleus</taxon>
    </lineage>
</organism>
<protein>
    <submittedName>
        <fullName evidence="1">Uncharacterized protein</fullName>
    </submittedName>
</protein>
<dbReference type="EMBL" id="CP137642">
    <property type="protein sequence ID" value="WOX58289.1"/>
    <property type="molecule type" value="Genomic_DNA"/>
</dbReference>
<keyword evidence="2" id="KW-1185">Reference proteome</keyword>
<evidence type="ECO:0000313" key="2">
    <source>
        <dbReference type="Proteomes" id="UP001305652"/>
    </source>
</evidence>
<evidence type="ECO:0000313" key="1">
    <source>
        <dbReference type="EMBL" id="WOX58289.1"/>
    </source>
</evidence>
<accession>A0AAX4FWP0</accession>
<dbReference type="Proteomes" id="UP001305652">
    <property type="component" value="Chromosome"/>
</dbReference>
<sequence>MKPKLLSGIGALFVALLIAGAAFVLAVSAAQENAYPANEGDANPDEQIFSAQKTLRITPETPGMSKEELVAYAERMEQKYGSDSVNTLKSHVDGFVLGSSSQPDVTQNIQYVAAWNDHLEAKNDDGVVMPSSDNVLILYKLDVTDGGINNGSHTL</sequence>
<dbReference type="AlphaFoldDB" id="A0AAX4FWP0"/>